<protein>
    <recommendedName>
        <fullName evidence="6">Transmembrane protein</fullName>
    </recommendedName>
</protein>
<feature type="transmembrane region" description="Helical" evidence="2">
    <location>
        <begin position="403"/>
        <end position="423"/>
    </location>
</feature>
<accession>A0A0C9VYS4</accession>
<feature type="region of interest" description="Disordered" evidence="1">
    <location>
        <begin position="168"/>
        <end position="203"/>
    </location>
</feature>
<name>A0A0C9VYS4_9AGAM</name>
<reference evidence="4 5" key="1">
    <citation type="submission" date="2014-04" db="EMBL/GenBank/DDBJ databases">
        <title>Evolutionary Origins and Diversification of the Mycorrhizal Mutualists.</title>
        <authorList>
            <consortium name="DOE Joint Genome Institute"/>
            <consortium name="Mycorrhizal Genomics Consortium"/>
            <person name="Kohler A."/>
            <person name="Kuo A."/>
            <person name="Nagy L.G."/>
            <person name="Floudas D."/>
            <person name="Copeland A."/>
            <person name="Barry K.W."/>
            <person name="Cichocki N."/>
            <person name="Veneault-Fourrey C."/>
            <person name="LaButti K."/>
            <person name="Lindquist E.A."/>
            <person name="Lipzen A."/>
            <person name="Lundell T."/>
            <person name="Morin E."/>
            <person name="Murat C."/>
            <person name="Riley R."/>
            <person name="Ohm R."/>
            <person name="Sun H."/>
            <person name="Tunlid A."/>
            <person name="Henrissat B."/>
            <person name="Grigoriev I.V."/>
            <person name="Hibbett D.S."/>
            <person name="Martin F."/>
        </authorList>
    </citation>
    <scope>NUCLEOTIDE SEQUENCE [LARGE SCALE GENOMIC DNA]</scope>
    <source>
        <strain evidence="4 5">MD-312</strain>
    </source>
</reference>
<keyword evidence="2" id="KW-1133">Transmembrane helix</keyword>
<feature type="signal peptide" evidence="3">
    <location>
        <begin position="1"/>
        <end position="20"/>
    </location>
</feature>
<evidence type="ECO:0000256" key="2">
    <source>
        <dbReference type="SAM" id="Phobius"/>
    </source>
</evidence>
<dbReference type="HOGENOM" id="CLU_022883_6_1_1"/>
<dbReference type="PANTHER" id="PTHR35043:SF7">
    <property type="entry name" value="TRANSCRIPTION FACTOR DOMAIN-CONTAINING PROTEIN"/>
    <property type="match status" value="1"/>
</dbReference>
<keyword evidence="2" id="KW-0472">Membrane</keyword>
<feature type="transmembrane region" description="Helical" evidence="2">
    <location>
        <begin position="463"/>
        <end position="484"/>
    </location>
</feature>
<dbReference type="OrthoDB" id="9451547at2759"/>
<keyword evidence="5" id="KW-1185">Reference proteome</keyword>
<feature type="chain" id="PRO_5002205044" description="Transmembrane protein" evidence="3">
    <location>
        <begin position="21"/>
        <end position="519"/>
    </location>
</feature>
<keyword evidence="3" id="KW-0732">Signal</keyword>
<evidence type="ECO:0000313" key="4">
    <source>
        <dbReference type="EMBL" id="KIJ63525.1"/>
    </source>
</evidence>
<proteinExistence type="predicted"/>
<sequence length="519" mass="58050">MIFPFLLVLAYAHYARQSTAFPTSNFLNITSTNSSTSLTAYSNSTFIALADTSAACNDLRTCRSLSNIVWSCLVTIFACIWTAVHRNIPGPDQSWLGRICEKAKVVVVTLLAPEWVLAWAVRQFLLSWQLAERLERHRSKARAKKAWKLKMRKLELLLSTAFDQQNEEGIPASGTSVEGELHTDETSALSSADSDDEETDTDATKSMLEADLQKTQVALKCERQWTITHGFFINMGGFHYYRDGKPIRPLDGAEVKELFMAGGLIPPTKSEIEALGQGDVLSKAITVIQTLWFILQCIARRVDGLPITQLEVVTLAYTTITVAMYGFWWHKPLNVACPIRVVAKPGLSLINVEHDVLGEFIQYVVLGYDHSKDLEIGRVPTFHGGSGFGFRLWDLDCVEIADIVALFAATVFGGIHMVAWSYAFPSSTETFIWRFSATTIVAIPFFLALMLMMGVVTSTNENFMLGCLTFFMYAFCLPVCFLYITARLLLLITSFTTLQSLPPEAYQTVQWTLFIPHIF</sequence>
<evidence type="ECO:0000256" key="3">
    <source>
        <dbReference type="SAM" id="SignalP"/>
    </source>
</evidence>
<evidence type="ECO:0008006" key="6">
    <source>
        <dbReference type="Google" id="ProtNLM"/>
    </source>
</evidence>
<gene>
    <name evidence="4" type="ORF">HYDPIDRAFT_133946</name>
</gene>
<feature type="transmembrane region" description="Helical" evidence="2">
    <location>
        <begin position="435"/>
        <end position="457"/>
    </location>
</feature>
<evidence type="ECO:0000256" key="1">
    <source>
        <dbReference type="SAM" id="MobiDB-lite"/>
    </source>
</evidence>
<dbReference type="Proteomes" id="UP000053820">
    <property type="component" value="Unassembled WGS sequence"/>
</dbReference>
<organism evidence="4 5">
    <name type="scientific">Hydnomerulius pinastri MD-312</name>
    <dbReference type="NCBI Taxonomy" id="994086"/>
    <lineage>
        <taxon>Eukaryota</taxon>
        <taxon>Fungi</taxon>
        <taxon>Dikarya</taxon>
        <taxon>Basidiomycota</taxon>
        <taxon>Agaricomycotina</taxon>
        <taxon>Agaricomycetes</taxon>
        <taxon>Agaricomycetidae</taxon>
        <taxon>Boletales</taxon>
        <taxon>Boletales incertae sedis</taxon>
        <taxon>Leucogyrophana</taxon>
    </lineage>
</organism>
<dbReference type="EMBL" id="KN839850">
    <property type="protein sequence ID" value="KIJ63525.1"/>
    <property type="molecule type" value="Genomic_DNA"/>
</dbReference>
<dbReference type="AlphaFoldDB" id="A0A0C9VYS4"/>
<evidence type="ECO:0000313" key="5">
    <source>
        <dbReference type="Proteomes" id="UP000053820"/>
    </source>
</evidence>
<keyword evidence="2" id="KW-0812">Transmembrane</keyword>
<dbReference type="PANTHER" id="PTHR35043">
    <property type="entry name" value="TRANSCRIPTION FACTOR DOMAIN-CONTAINING PROTEIN"/>
    <property type="match status" value="1"/>
</dbReference>